<evidence type="ECO:0000256" key="1">
    <source>
        <dbReference type="SAM" id="MobiDB-lite"/>
    </source>
</evidence>
<evidence type="ECO:0000313" key="3">
    <source>
        <dbReference type="EMBL" id="WWC65422.1"/>
    </source>
</evidence>
<dbReference type="EMBL" id="KI894036">
    <property type="protein sequence ID" value="OBR82117.1"/>
    <property type="molecule type" value="Genomic_DNA"/>
</dbReference>
<protein>
    <submittedName>
        <fullName evidence="2">Uncharacterized protein</fullName>
    </submittedName>
</protein>
<reference evidence="2" key="1">
    <citation type="submission" date="2013-07" db="EMBL/GenBank/DDBJ databases">
        <title>The Genome Sequence of Cryptococcus dejecticola CBS10117.</title>
        <authorList>
            <consortium name="The Broad Institute Genome Sequencing Platform"/>
            <person name="Cuomo C."/>
            <person name="Litvintseva A."/>
            <person name="Chen Y."/>
            <person name="Heitman J."/>
            <person name="Sun S."/>
            <person name="Springer D."/>
            <person name="Dromer F."/>
            <person name="Young S.K."/>
            <person name="Zeng Q."/>
            <person name="Gargeya S."/>
            <person name="Fitzgerald M."/>
            <person name="Abouelleil A."/>
            <person name="Alvarado L."/>
            <person name="Berlin A.M."/>
            <person name="Chapman S.B."/>
            <person name="Dewar J."/>
            <person name="Goldberg J."/>
            <person name="Griggs A."/>
            <person name="Gujja S."/>
            <person name="Hansen M."/>
            <person name="Howarth C."/>
            <person name="Imamovic A."/>
            <person name="Larimer J."/>
            <person name="McCowan C."/>
            <person name="Murphy C."/>
            <person name="Pearson M."/>
            <person name="Priest M."/>
            <person name="Roberts A."/>
            <person name="Saif S."/>
            <person name="Shea T."/>
            <person name="Sykes S."/>
            <person name="Wortman J."/>
            <person name="Nusbaum C."/>
            <person name="Birren B."/>
        </authorList>
    </citation>
    <scope>NUCLEOTIDE SEQUENCE [LARGE SCALE GENOMIC DNA]</scope>
    <source>
        <strain evidence="2">CBS 10117</strain>
    </source>
</reference>
<keyword evidence="4" id="KW-1185">Reference proteome</keyword>
<reference evidence="3" key="2">
    <citation type="submission" date="2013-07" db="EMBL/GenBank/DDBJ databases">
        <authorList>
            <consortium name="The Broad Institute Genome Sequencing Platform"/>
            <person name="Cuomo C."/>
            <person name="Litvintseva A."/>
            <person name="Chen Y."/>
            <person name="Heitman J."/>
            <person name="Sun S."/>
            <person name="Springer D."/>
            <person name="Dromer F."/>
            <person name="Young S.K."/>
            <person name="Zeng Q."/>
            <person name="Gargeya S."/>
            <person name="Fitzgerald M."/>
            <person name="Abouelleil A."/>
            <person name="Alvarado L."/>
            <person name="Berlin A.M."/>
            <person name="Chapman S.B."/>
            <person name="Dewar J."/>
            <person name="Goldberg J."/>
            <person name="Griggs A."/>
            <person name="Gujja S."/>
            <person name="Hansen M."/>
            <person name="Howarth C."/>
            <person name="Imamovic A."/>
            <person name="Larimer J."/>
            <person name="McCowan C."/>
            <person name="Murphy C."/>
            <person name="Pearson M."/>
            <person name="Priest M."/>
            <person name="Roberts A."/>
            <person name="Saif S."/>
            <person name="Shea T."/>
            <person name="Sykes S."/>
            <person name="Wortman J."/>
            <person name="Nusbaum C."/>
            <person name="Birren B."/>
        </authorList>
    </citation>
    <scope>NUCLEOTIDE SEQUENCE</scope>
    <source>
        <strain evidence="3">CBS 10117</strain>
    </source>
</reference>
<evidence type="ECO:0000313" key="4">
    <source>
        <dbReference type="Proteomes" id="UP000078595"/>
    </source>
</evidence>
<feature type="region of interest" description="Disordered" evidence="1">
    <location>
        <begin position="1"/>
        <end position="31"/>
    </location>
</feature>
<accession>A0A1A5ZWD8</accession>
<dbReference type="Proteomes" id="UP000078595">
    <property type="component" value="Chromosome 10"/>
</dbReference>
<dbReference type="AlphaFoldDB" id="A0A1A5ZWD8"/>
<dbReference type="EMBL" id="CP144539">
    <property type="protein sequence ID" value="WWC65422.1"/>
    <property type="molecule type" value="Genomic_DNA"/>
</dbReference>
<evidence type="ECO:0000313" key="2">
    <source>
        <dbReference type="EMBL" id="OBR82117.1"/>
    </source>
</evidence>
<feature type="compositionally biased region" description="Basic and acidic residues" evidence="1">
    <location>
        <begin position="212"/>
        <end position="239"/>
    </location>
</feature>
<organism evidence="2">
    <name type="scientific">Kwoniella dejecticola CBS 10117</name>
    <dbReference type="NCBI Taxonomy" id="1296121"/>
    <lineage>
        <taxon>Eukaryota</taxon>
        <taxon>Fungi</taxon>
        <taxon>Dikarya</taxon>
        <taxon>Basidiomycota</taxon>
        <taxon>Agaricomycotina</taxon>
        <taxon>Tremellomycetes</taxon>
        <taxon>Tremellales</taxon>
        <taxon>Cryptococcaceae</taxon>
        <taxon>Kwoniella</taxon>
    </lineage>
</organism>
<feature type="region of interest" description="Disordered" evidence="1">
    <location>
        <begin position="206"/>
        <end position="239"/>
    </location>
</feature>
<feature type="compositionally biased region" description="Basic and acidic residues" evidence="1">
    <location>
        <begin position="20"/>
        <end position="31"/>
    </location>
</feature>
<reference evidence="3" key="3">
    <citation type="submission" date="2024-02" db="EMBL/GenBank/DDBJ databases">
        <title>Comparative genomics of Cryptococcus and Kwoniella reveals pathogenesis evolution and contrasting modes of karyotype evolution via chromosome fusion or intercentromeric recombination.</title>
        <authorList>
            <person name="Coelho M.A."/>
            <person name="David-Palma M."/>
            <person name="Shea T."/>
            <person name="Bowers K."/>
            <person name="McGinley-Smith S."/>
            <person name="Mohammad A.W."/>
            <person name="Gnirke A."/>
            <person name="Yurkov A.M."/>
            <person name="Nowrousian M."/>
            <person name="Sun S."/>
            <person name="Cuomo C.A."/>
            <person name="Heitman J."/>
        </authorList>
    </citation>
    <scope>NUCLEOTIDE SEQUENCE</scope>
    <source>
        <strain evidence="3">CBS 10117</strain>
    </source>
</reference>
<dbReference type="RefSeq" id="XP_018259959.1">
    <property type="nucleotide sequence ID" value="XM_018411291.1"/>
</dbReference>
<dbReference type="KEGG" id="kdj:28971730"/>
<proteinExistence type="predicted"/>
<name>A0A1A5ZWD8_9TREE</name>
<sequence length="273" mass="31011">MSTALQTGFLGFLPPSQNGSHKEDKPKMHSQKYDDLSAEVKTWLDRAVDAATKAKRTSKLMYRVQDRLEEGDFSHFSEEETRTSIGLYQGETREHLAESDYAHFRARAAHCDYTAEDIDQFLKVIYGHHRYGRTLGPSAQLGSRYPGTAILGSQYYMYDTLQREGGSRCTFDDWSLKGDTKEVEGVANAVASNVWCGDKLLTANTPSNIGEPDWRSRSDEQGASDGFRDAQLPDRDHTKLRDHRCNFNKGERGRYFPEYVGTIETFNAPRDDR</sequence>
<gene>
    <name evidence="2" type="ORF">I303_08031</name>
    <name evidence="3" type="ORF">I303_108040</name>
</gene>
<dbReference type="VEuPathDB" id="FungiDB:I303_08031"/>
<dbReference type="GeneID" id="28971730"/>